<evidence type="ECO:0008006" key="3">
    <source>
        <dbReference type="Google" id="ProtNLM"/>
    </source>
</evidence>
<dbReference type="Pfam" id="PF21672">
    <property type="entry name" value="COMM_HN"/>
    <property type="match status" value="1"/>
</dbReference>
<keyword evidence="2" id="KW-1185">Reference proteome</keyword>
<dbReference type="PANTHER" id="PTHR12333">
    <property type="entry name" value="COMM DOMAIN CONTAINING PROTEIN 10"/>
    <property type="match status" value="1"/>
</dbReference>
<reference evidence="1" key="1">
    <citation type="submission" date="2022-01" db="EMBL/GenBank/DDBJ databases">
        <authorList>
            <person name="King R."/>
        </authorList>
    </citation>
    <scope>NUCLEOTIDE SEQUENCE</scope>
</reference>
<gene>
    <name evidence="1" type="ORF">CHIRRI_LOCUS11847</name>
</gene>
<accession>A0A9N9S489</accession>
<name>A0A9N9S489_9DIPT</name>
<dbReference type="Proteomes" id="UP001153620">
    <property type="component" value="Chromosome 3"/>
</dbReference>
<dbReference type="OrthoDB" id="77522at2759"/>
<dbReference type="EMBL" id="OU895879">
    <property type="protein sequence ID" value="CAG9809014.1"/>
    <property type="molecule type" value="Genomic_DNA"/>
</dbReference>
<organism evidence="1 2">
    <name type="scientific">Chironomus riparius</name>
    <dbReference type="NCBI Taxonomy" id="315576"/>
    <lineage>
        <taxon>Eukaryota</taxon>
        <taxon>Metazoa</taxon>
        <taxon>Ecdysozoa</taxon>
        <taxon>Arthropoda</taxon>
        <taxon>Hexapoda</taxon>
        <taxon>Insecta</taxon>
        <taxon>Pterygota</taxon>
        <taxon>Neoptera</taxon>
        <taxon>Endopterygota</taxon>
        <taxon>Diptera</taxon>
        <taxon>Nematocera</taxon>
        <taxon>Chironomoidea</taxon>
        <taxon>Chironomidae</taxon>
        <taxon>Chironominae</taxon>
        <taxon>Chironomus</taxon>
    </lineage>
</organism>
<dbReference type="InterPro" id="IPR037361">
    <property type="entry name" value="COMMD10"/>
</dbReference>
<protein>
    <recommendedName>
        <fullName evidence="3">COMM domain-containing protein</fullName>
    </recommendedName>
</protein>
<dbReference type="PANTHER" id="PTHR12333:SF0">
    <property type="entry name" value="COMM DOMAIN-CONTAINING PROTEIN 10"/>
    <property type="match status" value="1"/>
</dbReference>
<reference evidence="1" key="2">
    <citation type="submission" date="2022-10" db="EMBL/GenBank/DDBJ databases">
        <authorList>
            <consortium name="ENA_rothamsted_submissions"/>
            <consortium name="culmorum"/>
            <person name="King R."/>
        </authorList>
    </citation>
    <scope>NUCLEOTIDE SEQUENCE</scope>
</reference>
<evidence type="ECO:0000313" key="2">
    <source>
        <dbReference type="Proteomes" id="UP001153620"/>
    </source>
</evidence>
<proteinExistence type="predicted"/>
<dbReference type="AlphaFoldDB" id="A0A9N9S489"/>
<sequence>MWYHKKKRFLDGISKCLKLSDKEFEVTLKKVNEITKDSDDLSAILDLEIKNPEVIKEERDLILKTIFYLVQRFNLFILSPIKLQSDLNDLGFSQEKAHILIQFYSEASRAMITNLDMSSTGSTDEEVYWDIKTTLSDALNQKCKIPKATIRLKSEAQEITFEDLNHSELSKLFDKMEAIQSELDNLNK</sequence>
<evidence type="ECO:0000313" key="1">
    <source>
        <dbReference type="EMBL" id="CAG9809014.1"/>
    </source>
</evidence>